<accession>A0A8C6Y7M7</accession>
<evidence type="ECO:0000256" key="1">
    <source>
        <dbReference type="ARBA" id="ARBA00022723"/>
    </source>
</evidence>
<feature type="region of interest" description="Disordered" evidence="6">
    <location>
        <begin position="357"/>
        <end position="385"/>
    </location>
</feature>
<evidence type="ECO:0000259" key="7">
    <source>
        <dbReference type="PROSITE" id="PS50950"/>
    </source>
</evidence>
<reference evidence="8" key="2">
    <citation type="submission" date="2025-09" db="UniProtKB">
        <authorList>
            <consortium name="Ensembl"/>
        </authorList>
    </citation>
    <scope>IDENTIFICATION</scope>
</reference>
<evidence type="ECO:0000256" key="2">
    <source>
        <dbReference type="ARBA" id="ARBA00022771"/>
    </source>
</evidence>
<dbReference type="PANTHER" id="PTHR46927">
    <property type="entry name" value="AGAP005574-PA"/>
    <property type="match status" value="1"/>
</dbReference>
<keyword evidence="9" id="KW-1185">Reference proteome</keyword>
<dbReference type="PANTHER" id="PTHR46927:SF2">
    <property type="entry name" value="THAP DOMAIN-CONTAINING PROTEIN 8"/>
    <property type="match status" value="1"/>
</dbReference>
<sequence length="494" mass="52714">MTKYCRAPRCSNSAGQPRRDQRRLSFYKFPLHSPERLRQWLSQMNQEKWAPTKHQHLCSDHFAPSCFEYRWGVRYLKPDAVPTIFQTSDSPLKRENAVKPAADAPANKVLQEHEGGGASPAAAQTPACQEPSPMETLTIAIDPGVAATPVYLEAQPSAPNLDFQALSGPLVGTVNLLPLVQIVEPLQGVTLAVASPTPAVALPEPLEQQVVDLVASLPPAALGALPGSSVGLAGRLCAEVAVPCEVVAAGDQTSVRAVMAEPAVMAEEGALVIENVSIEPFLEGGGPSVALPVLQEPTATTEMVAYFETIPTAPVTAAAAASSGLTPPETVVSSALSLPIVSTLPIVSNQAPPKATLSAEEVKLEEGSSADSSSEEPLEEHRYHHRGEEGTTAELAEVVMGLQKKVKGLQQRHRRHCAKLEAMESMVEQLWKENLVSEEKLKVLEMACLQSSTFVPEAGGAVAIICQDREPALLYTVPQLPSEGNETILQLEEQ</sequence>
<dbReference type="OMA" id="KYCRAPR"/>
<dbReference type="SUPFAM" id="SSF57716">
    <property type="entry name" value="Glucocorticoid receptor-like (DNA-binding domain)"/>
    <property type="match status" value="1"/>
</dbReference>
<evidence type="ECO:0000256" key="3">
    <source>
        <dbReference type="ARBA" id="ARBA00022833"/>
    </source>
</evidence>
<evidence type="ECO:0000256" key="4">
    <source>
        <dbReference type="ARBA" id="ARBA00023125"/>
    </source>
</evidence>
<dbReference type="Proteomes" id="UP000694559">
    <property type="component" value="Unplaced"/>
</dbReference>
<organism evidence="8 9">
    <name type="scientific">Naja naja</name>
    <name type="common">Indian cobra</name>
    <dbReference type="NCBI Taxonomy" id="35670"/>
    <lineage>
        <taxon>Eukaryota</taxon>
        <taxon>Metazoa</taxon>
        <taxon>Chordata</taxon>
        <taxon>Craniata</taxon>
        <taxon>Vertebrata</taxon>
        <taxon>Euteleostomi</taxon>
        <taxon>Lepidosauria</taxon>
        <taxon>Squamata</taxon>
        <taxon>Bifurcata</taxon>
        <taxon>Unidentata</taxon>
        <taxon>Episquamata</taxon>
        <taxon>Toxicofera</taxon>
        <taxon>Serpentes</taxon>
        <taxon>Colubroidea</taxon>
        <taxon>Elapidae</taxon>
        <taxon>Elapinae</taxon>
        <taxon>Naja</taxon>
    </lineage>
</organism>
<name>A0A8C6Y7M7_NAJNA</name>
<dbReference type="PROSITE" id="PS50950">
    <property type="entry name" value="ZF_THAP"/>
    <property type="match status" value="1"/>
</dbReference>
<proteinExistence type="predicted"/>
<evidence type="ECO:0000313" key="9">
    <source>
        <dbReference type="Proteomes" id="UP000694559"/>
    </source>
</evidence>
<dbReference type="GeneTree" id="ENSGT00940000163335"/>
<dbReference type="Ensembl" id="ENSNNAT00000026932.1">
    <property type="protein sequence ID" value="ENSNNAP00000025694.1"/>
    <property type="gene ID" value="ENSNNAG00000016752.1"/>
</dbReference>
<keyword evidence="2 5" id="KW-0863">Zinc-finger</keyword>
<dbReference type="GO" id="GO:0003677">
    <property type="term" value="F:DNA binding"/>
    <property type="evidence" value="ECO:0007669"/>
    <property type="project" value="UniProtKB-UniRule"/>
</dbReference>
<protein>
    <recommendedName>
        <fullName evidence="7">THAP-type domain-containing protein</fullName>
    </recommendedName>
</protein>
<dbReference type="GO" id="GO:0008270">
    <property type="term" value="F:zinc ion binding"/>
    <property type="evidence" value="ECO:0007669"/>
    <property type="project" value="UniProtKB-KW"/>
</dbReference>
<dbReference type="AlphaFoldDB" id="A0A8C6Y7M7"/>
<feature type="domain" description="THAP-type" evidence="7">
    <location>
        <begin position="1"/>
        <end position="85"/>
    </location>
</feature>
<evidence type="ECO:0000256" key="6">
    <source>
        <dbReference type="SAM" id="MobiDB-lite"/>
    </source>
</evidence>
<keyword evidence="1" id="KW-0479">Metal-binding</keyword>
<dbReference type="InterPro" id="IPR052224">
    <property type="entry name" value="THAP_domain_protein"/>
</dbReference>
<evidence type="ECO:0000256" key="5">
    <source>
        <dbReference type="PROSITE-ProRule" id="PRU00309"/>
    </source>
</evidence>
<dbReference type="Pfam" id="PF05485">
    <property type="entry name" value="THAP"/>
    <property type="match status" value="1"/>
</dbReference>
<reference evidence="8" key="1">
    <citation type="submission" date="2025-08" db="UniProtKB">
        <authorList>
            <consortium name="Ensembl"/>
        </authorList>
    </citation>
    <scope>IDENTIFICATION</scope>
</reference>
<dbReference type="SMART" id="SM00980">
    <property type="entry name" value="THAP"/>
    <property type="match status" value="1"/>
</dbReference>
<evidence type="ECO:0000313" key="8">
    <source>
        <dbReference type="Ensembl" id="ENSNNAP00000025694.1"/>
    </source>
</evidence>
<keyword evidence="3" id="KW-0862">Zinc</keyword>
<keyword evidence="4 5" id="KW-0238">DNA-binding</keyword>
<dbReference type="SMART" id="SM00692">
    <property type="entry name" value="DM3"/>
    <property type="match status" value="1"/>
</dbReference>
<dbReference type="InterPro" id="IPR006612">
    <property type="entry name" value="THAP_Znf"/>
</dbReference>
<dbReference type="OrthoDB" id="5982876at2759"/>